<accession>A0A1H3QYS9</accession>
<dbReference type="Proteomes" id="UP000198935">
    <property type="component" value="Unassembled WGS sequence"/>
</dbReference>
<keyword evidence="1" id="KW-0472">Membrane</keyword>
<proteinExistence type="predicted"/>
<dbReference type="OrthoDB" id="2869751at2"/>
<sequence length="142" mass="16335">MPEVKQKKILNAGIYYAGLAFIAALLWYAIWLHDASTNLKYSNDWTIQLAAKQYPLIYNRPVIMHVVALDGHGEWINGAEVKMTFPAVDESREKEWKFRHIEDGLYEAIIHFPSPGQWEGLLDVTKGKTGYMRQIQLTVGER</sequence>
<evidence type="ECO:0000313" key="3">
    <source>
        <dbReference type="EMBL" id="SDZ17859.1"/>
    </source>
</evidence>
<name>A0A1H3QYS9_9BACI</name>
<evidence type="ECO:0000256" key="1">
    <source>
        <dbReference type="SAM" id="Phobius"/>
    </source>
</evidence>
<dbReference type="Pfam" id="PF13115">
    <property type="entry name" value="YtkA"/>
    <property type="match status" value="1"/>
</dbReference>
<keyword evidence="4" id="KW-1185">Reference proteome</keyword>
<organism evidence="3 4">
    <name type="scientific">Evansella caseinilytica</name>
    <dbReference type="NCBI Taxonomy" id="1503961"/>
    <lineage>
        <taxon>Bacteria</taxon>
        <taxon>Bacillati</taxon>
        <taxon>Bacillota</taxon>
        <taxon>Bacilli</taxon>
        <taxon>Bacillales</taxon>
        <taxon>Bacillaceae</taxon>
        <taxon>Evansella</taxon>
    </lineage>
</organism>
<gene>
    <name evidence="3" type="ORF">SAMN05421736_10787</name>
</gene>
<dbReference type="AlphaFoldDB" id="A0A1H3QYS9"/>
<dbReference type="InterPro" id="IPR032693">
    <property type="entry name" value="YtkA-like_dom"/>
</dbReference>
<protein>
    <recommendedName>
        <fullName evidence="2">YtkA-like domain-containing protein</fullName>
    </recommendedName>
</protein>
<dbReference type="EMBL" id="FNPI01000007">
    <property type="protein sequence ID" value="SDZ17859.1"/>
    <property type="molecule type" value="Genomic_DNA"/>
</dbReference>
<evidence type="ECO:0000259" key="2">
    <source>
        <dbReference type="Pfam" id="PF13115"/>
    </source>
</evidence>
<feature type="domain" description="YtkA-like" evidence="2">
    <location>
        <begin position="42"/>
        <end position="119"/>
    </location>
</feature>
<reference evidence="4" key="1">
    <citation type="submission" date="2016-10" db="EMBL/GenBank/DDBJ databases">
        <authorList>
            <person name="Varghese N."/>
            <person name="Submissions S."/>
        </authorList>
    </citation>
    <scope>NUCLEOTIDE SEQUENCE [LARGE SCALE GENOMIC DNA]</scope>
    <source>
        <strain evidence="4">SP</strain>
    </source>
</reference>
<evidence type="ECO:0000313" key="4">
    <source>
        <dbReference type="Proteomes" id="UP000198935"/>
    </source>
</evidence>
<feature type="transmembrane region" description="Helical" evidence="1">
    <location>
        <begin position="12"/>
        <end position="31"/>
    </location>
</feature>
<keyword evidence="1" id="KW-1133">Transmembrane helix</keyword>
<keyword evidence="1" id="KW-0812">Transmembrane</keyword>